<dbReference type="AlphaFoldDB" id="A0AAW0Q8Y4"/>
<dbReference type="EMBL" id="JAQQWP010000011">
    <property type="protein sequence ID" value="KAK8096000.1"/>
    <property type="molecule type" value="Genomic_DNA"/>
</dbReference>
<evidence type="ECO:0000256" key="1">
    <source>
        <dbReference type="SAM" id="MobiDB-lite"/>
    </source>
</evidence>
<sequence>MAEPIPDIRGPKLPRFQGDPKDIEFVKLLSPAEERLPGPTEEKIKSKTQRHSSSANIPHSRVFQIKIGGSRFALKIFNFFKLEDLRPFVPGGEKLLTDKVVRYHLDPFYAECRAFGLLVQEKKDHSLAVRCHGYSLLPECVENKIRELFKIDDWHRQAEHGQEKLRAIVKDYIPFKSTCGRKKLGTMRSNLKQLNELGVYNMDIREDNYRGGRLFDFSLAITSPHINLSLKLWSKRQIEEDVKYDLECFESFAKRENEKRAEERKATQPLASGRKLRSHGKETFAR</sequence>
<protein>
    <submittedName>
        <fullName evidence="2">Uncharacterized protein</fullName>
    </submittedName>
</protein>
<proteinExistence type="predicted"/>
<evidence type="ECO:0000313" key="3">
    <source>
        <dbReference type="Proteomes" id="UP001392437"/>
    </source>
</evidence>
<comment type="caution">
    <text evidence="2">The sequence shown here is derived from an EMBL/GenBank/DDBJ whole genome shotgun (WGS) entry which is preliminary data.</text>
</comment>
<keyword evidence="3" id="KW-1185">Reference proteome</keyword>
<feature type="compositionally biased region" description="Basic and acidic residues" evidence="1">
    <location>
        <begin position="256"/>
        <end position="266"/>
    </location>
</feature>
<organism evidence="2 3">
    <name type="scientific">Apiospora kogelbergensis</name>
    <dbReference type="NCBI Taxonomy" id="1337665"/>
    <lineage>
        <taxon>Eukaryota</taxon>
        <taxon>Fungi</taxon>
        <taxon>Dikarya</taxon>
        <taxon>Ascomycota</taxon>
        <taxon>Pezizomycotina</taxon>
        <taxon>Sordariomycetes</taxon>
        <taxon>Xylariomycetidae</taxon>
        <taxon>Amphisphaeriales</taxon>
        <taxon>Apiosporaceae</taxon>
        <taxon>Apiospora</taxon>
    </lineage>
</organism>
<reference evidence="2 3" key="1">
    <citation type="submission" date="2023-01" db="EMBL/GenBank/DDBJ databases">
        <title>Analysis of 21 Apiospora genomes using comparative genomics revels a genus with tremendous synthesis potential of carbohydrate active enzymes and secondary metabolites.</title>
        <authorList>
            <person name="Sorensen T."/>
        </authorList>
    </citation>
    <scope>NUCLEOTIDE SEQUENCE [LARGE SCALE GENOMIC DNA]</scope>
    <source>
        <strain evidence="2 3">CBS 117206</strain>
    </source>
</reference>
<evidence type="ECO:0000313" key="2">
    <source>
        <dbReference type="EMBL" id="KAK8096000.1"/>
    </source>
</evidence>
<feature type="region of interest" description="Disordered" evidence="1">
    <location>
        <begin position="256"/>
        <end position="286"/>
    </location>
</feature>
<dbReference type="InterPro" id="IPR025213">
    <property type="entry name" value="Sim4_Fta2"/>
</dbReference>
<accession>A0AAW0Q8Y4</accession>
<gene>
    <name evidence="2" type="ORF">PG999_014022</name>
</gene>
<name>A0AAW0Q8Y4_9PEZI</name>
<dbReference type="Pfam" id="PF13095">
    <property type="entry name" value="FTA2"/>
    <property type="match status" value="1"/>
</dbReference>
<dbReference type="Proteomes" id="UP001392437">
    <property type="component" value="Unassembled WGS sequence"/>
</dbReference>